<dbReference type="InterPro" id="IPR018584">
    <property type="entry name" value="GT87"/>
</dbReference>
<feature type="transmembrane region" description="Helical" evidence="7">
    <location>
        <begin position="110"/>
        <end position="133"/>
    </location>
</feature>
<feature type="transmembrane region" description="Helical" evidence="7">
    <location>
        <begin position="218"/>
        <end position="238"/>
    </location>
</feature>
<keyword evidence="3" id="KW-0808">Transferase</keyword>
<reference evidence="8" key="1">
    <citation type="submission" date="2018-06" db="EMBL/GenBank/DDBJ databases">
        <authorList>
            <person name="Zhirakovskaya E."/>
        </authorList>
    </citation>
    <scope>NUCLEOTIDE SEQUENCE</scope>
</reference>
<proteinExistence type="predicted"/>
<evidence type="ECO:0000256" key="1">
    <source>
        <dbReference type="ARBA" id="ARBA00004651"/>
    </source>
</evidence>
<organism evidence="8">
    <name type="scientific">hydrothermal vent metagenome</name>
    <dbReference type="NCBI Taxonomy" id="652676"/>
    <lineage>
        <taxon>unclassified sequences</taxon>
        <taxon>metagenomes</taxon>
        <taxon>ecological metagenomes</taxon>
    </lineage>
</organism>
<feature type="transmembrane region" description="Helical" evidence="7">
    <location>
        <begin position="274"/>
        <end position="296"/>
    </location>
</feature>
<feature type="transmembrane region" description="Helical" evidence="7">
    <location>
        <begin position="308"/>
        <end position="336"/>
    </location>
</feature>
<keyword evidence="2" id="KW-1003">Cell membrane</keyword>
<name>A0A3B0SEA1_9ZZZZ</name>
<evidence type="ECO:0000256" key="3">
    <source>
        <dbReference type="ARBA" id="ARBA00022679"/>
    </source>
</evidence>
<sequence>MTRLLTDWRKQTYGRALLIALVVSSVFAPFWPALTSQSDEGLGGDFTAFYGAGMLANEGDYQVLYTEDAQLAAQTEGTPMEGGRFLYFSYPPAVAMTYGVLANLPYVQAYAIHLLFMFGALLAAIAIGGTLLPKIKASPERALLIALGFWPMRQVIVGGSNTAFTLFLLVVIWRLLESERELSAGLVASLLLFKPTFGLPFLAVLFVSRRWRALGGGLMGGAVYFAVNSALAGIGWIIPWWDQAQRFGEKDAIINGPAASSILGFAQNFSKAQWTWYTIVAAGLLVMVWLGTAWVWSRPGVDLGTLMAVFAVASIWGSAHAMSHEIAVLLLPVAVLVQRARKPVGHWLFVMDFVSWFGLAMIALGWAPSFVMAMIIGSLVLRELPGWIAGESVVDKTLVPSG</sequence>
<comment type="subcellular location">
    <subcellularLocation>
        <location evidence="1">Cell membrane</location>
        <topology evidence="1">Multi-pass membrane protein</topology>
    </subcellularLocation>
</comment>
<keyword evidence="4 7" id="KW-0812">Transmembrane</keyword>
<evidence type="ECO:0000256" key="4">
    <source>
        <dbReference type="ARBA" id="ARBA00022692"/>
    </source>
</evidence>
<dbReference type="Pfam" id="PF09594">
    <property type="entry name" value="GT87"/>
    <property type="match status" value="1"/>
</dbReference>
<protein>
    <recommendedName>
        <fullName evidence="9">DUF2029 domain-containing protein</fullName>
    </recommendedName>
</protein>
<evidence type="ECO:0000256" key="5">
    <source>
        <dbReference type="ARBA" id="ARBA00022989"/>
    </source>
</evidence>
<dbReference type="GO" id="GO:0016758">
    <property type="term" value="F:hexosyltransferase activity"/>
    <property type="evidence" value="ECO:0007669"/>
    <property type="project" value="InterPro"/>
</dbReference>
<dbReference type="EMBL" id="UOEK01000262">
    <property type="protein sequence ID" value="VAW03558.1"/>
    <property type="molecule type" value="Genomic_DNA"/>
</dbReference>
<evidence type="ECO:0000256" key="6">
    <source>
        <dbReference type="ARBA" id="ARBA00023136"/>
    </source>
</evidence>
<feature type="transmembrane region" description="Helical" evidence="7">
    <location>
        <begin position="12"/>
        <end position="31"/>
    </location>
</feature>
<keyword evidence="5 7" id="KW-1133">Transmembrane helix</keyword>
<feature type="transmembrane region" description="Helical" evidence="7">
    <location>
        <begin position="356"/>
        <end position="381"/>
    </location>
</feature>
<evidence type="ECO:0000256" key="7">
    <source>
        <dbReference type="SAM" id="Phobius"/>
    </source>
</evidence>
<dbReference type="GO" id="GO:0005886">
    <property type="term" value="C:plasma membrane"/>
    <property type="evidence" value="ECO:0007669"/>
    <property type="project" value="UniProtKB-SubCell"/>
</dbReference>
<evidence type="ECO:0000313" key="8">
    <source>
        <dbReference type="EMBL" id="VAW03558.1"/>
    </source>
</evidence>
<accession>A0A3B0SEA1</accession>
<gene>
    <name evidence="8" type="ORF">MNBD_ACTINO02-2589</name>
</gene>
<dbReference type="AlphaFoldDB" id="A0A3B0SEA1"/>
<evidence type="ECO:0008006" key="9">
    <source>
        <dbReference type="Google" id="ProtNLM"/>
    </source>
</evidence>
<evidence type="ECO:0000256" key="2">
    <source>
        <dbReference type="ARBA" id="ARBA00022475"/>
    </source>
</evidence>
<keyword evidence="6 7" id="KW-0472">Membrane</keyword>
<feature type="transmembrane region" description="Helical" evidence="7">
    <location>
        <begin position="154"/>
        <end position="176"/>
    </location>
</feature>
<feature type="transmembrane region" description="Helical" evidence="7">
    <location>
        <begin position="182"/>
        <end position="206"/>
    </location>
</feature>